<organism evidence="1 2">
    <name type="scientific">Terrimonas ginsenosidimutans</name>
    <dbReference type="NCBI Taxonomy" id="2908004"/>
    <lineage>
        <taxon>Bacteria</taxon>
        <taxon>Pseudomonadati</taxon>
        <taxon>Bacteroidota</taxon>
        <taxon>Chitinophagia</taxon>
        <taxon>Chitinophagales</taxon>
        <taxon>Chitinophagaceae</taxon>
        <taxon>Terrimonas</taxon>
    </lineage>
</organism>
<dbReference type="Proteomes" id="UP001165367">
    <property type="component" value="Unassembled WGS sequence"/>
</dbReference>
<dbReference type="InterPro" id="IPR009003">
    <property type="entry name" value="Peptidase_S1_PA"/>
</dbReference>
<reference evidence="1" key="1">
    <citation type="submission" date="2022-01" db="EMBL/GenBank/DDBJ databases">
        <authorList>
            <person name="Jo J.-H."/>
            <person name="Im W.-T."/>
        </authorList>
    </citation>
    <scope>NUCLEOTIDE SEQUENCE</scope>
    <source>
        <strain evidence="1">NA20</strain>
    </source>
</reference>
<comment type="caution">
    <text evidence="1">The sequence shown here is derived from an EMBL/GenBank/DDBJ whole genome shotgun (WGS) entry which is preliminary data.</text>
</comment>
<dbReference type="SUPFAM" id="SSF69635">
    <property type="entry name" value="Type III secretory system chaperone-like"/>
    <property type="match status" value="1"/>
</dbReference>
<dbReference type="SUPFAM" id="SSF50494">
    <property type="entry name" value="Trypsin-like serine proteases"/>
    <property type="match status" value="1"/>
</dbReference>
<proteinExistence type="predicted"/>
<dbReference type="EMBL" id="JAKLTR010000001">
    <property type="protein sequence ID" value="MCG2613022.1"/>
    <property type="molecule type" value="Genomic_DNA"/>
</dbReference>
<evidence type="ECO:0000313" key="2">
    <source>
        <dbReference type="Proteomes" id="UP001165367"/>
    </source>
</evidence>
<name>A0ABS9KL31_9BACT</name>
<dbReference type="PANTHER" id="PTHR22939">
    <property type="entry name" value="SERINE PROTEASE FAMILY S1C HTRA-RELATED"/>
    <property type="match status" value="1"/>
</dbReference>
<evidence type="ECO:0000313" key="1">
    <source>
        <dbReference type="EMBL" id="MCG2613022.1"/>
    </source>
</evidence>
<dbReference type="CDD" id="cd17036">
    <property type="entry name" value="T3SC_YbjN-like_1"/>
    <property type="match status" value="1"/>
</dbReference>
<dbReference type="InterPro" id="IPR001940">
    <property type="entry name" value="Peptidase_S1C"/>
</dbReference>
<dbReference type="Pfam" id="PF13365">
    <property type="entry name" value="Trypsin_2"/>
    <property type="match status" value="1"/>
</dbReference>
<protein>
    <submittedName>
        <fullName evidence="1">Trypsin-like peptidase domain-containing protein</fullName>
    </submittedName>
</protein>
<dbReference type="Gene3D" id="2.40.10.120">
    <property type="match status" value="1"/>
</dbReference>
<sequence>MDAQQIIEQYQNAVIQIATATGTGTGFYVKEFDIIVTNDHVVAENAEVTVAGKTFDKSMSRVWYTDRKHDLAFLEAPKDILLPEVKLGSYEKMKDGDQVVAIGHPYGLNYTATQGVISKVDRIRDGLKFIQIDAAINPGNSGGPLVNYDGEVIGVNSFIIRGGDNLGFALPVNYLREALQLYSPNRGLASTRCFSCGYLVTSSNIDSTKYCPSCGTEVKLPEIPEKEIEPVGAAKTIEEILKDLGKNVRLAREGANNWSVKEGSAKIKITYNPENFFVAGDAYLCQMPSDPTKIKPLYQFLLQENYQISGMVLSCMKQNIVLSCIMYDMDMNKENGAESFRNLFKQADYYDDFLKKEYGCLDRLEE</sequence>
<dbReference type="PANTHER" id="PTHR22939:SF129">
    <property type="entry name" value="SERINE PROTEASE HTRA2, MITOCHONDRIAL"/>
    <property type="match status" value="1"/>
</dbReference>
<dbReference type="Gene3D" id="3.30.1460.10">
    <property type="match status" value="1"/>
</dbReference>
<dbReference type="RefSeq" id="WP_237868247.1">
    <property type="nucleotide sequence ID" value="NZ_JAKLTR010000001.1"/>
</dbReference>
<gene>
    <name evidence="1" type="ORF">LZZ85_01985</name>
</gene>
<dbReference type="PRINTS" id="PR00834">
    <property type="entry name" value="PROTEASES2C"/>
</dbReference>
<keyword evidence="2" id="KW-1185">Reference proteome</keyword>
<accession>A0ABS9KL31</accession>